<gene>
    <name evidence="2" type="ORF">Ptr86124_000824</name>
</gene>
<feature type="region of interest" description="Disordered" evidence="1">
    <location>
        <begin position="1"/>
        <end position="25"/>
    </location>
</feature>
<evidence type="ECO:0000313" key="2">
    <source>
        <dbReference type="EMBL" id="KAI1520456.1"/>
    </source>
</evidence>
<dbReference type="EMBL" id="NRDI02000001">
    <property type="protein sequence ID" value="KAI1520456.1"/>
    <property type="molecule type" value="Genomic_DNA"/>
</dbReference>
<proteinExistence type="predicted"/>
<comment type="caution">
    <text evidence="2">The sequence shown here is derived from an EMBL/GenBank/DDBJ whole genome shotgun (WGS) entry which is preliminary data.</text>
</comment>
<name>A0A922NSH3_9PLEO</name>
<keyword evidence="3" id="KW-1185">Reference proteome</keyword>
<sequence length="71" mass="8311">MPLSQRRPHGHVKTGVTKKGNKKRGLRARAVSLLEDDESSEDEDDQDEWYLAAVYLLRRPVTFRFGRQDRK</sequence>
<evidence type="ECO:0000313" key="3">
    <source>
        <dbReference type="Proteomes" id="UP000249757"/>
    </source>
</evidence>
<feature type="compositionally biased region" description="Basic residues" evidence="1">
    <location>
        <begin position="1"/>
        <end position="12"/>
    </location>
</feature>
<dbReference type="AlphaFoldDB" id="A0A922NSH3"/>
<evidence type="ECO:0000256" key="1">
    <source>
        <dbReference type="SAM" id="MobiDB-lite"/>
    </source>
</evidence>
<organism evidence="2 3">
    <name type="scientific">Pyrenophora tritici-repentis</name>
    <dbReference type="NCBI Taxonomy" id="45151"/>
    <lineage>
        <taxon>Eukaryota</taxon>
        <taxon>Fungi</taxon>
        <taxon>Dikarya</taxon>
        <taxon>Ascomycota</taxon>
        <taxon>Pezizomycotina</taxon>
        <taxon>Dothideomycetes</taxon>
        <taxon>Pleosporomycetidae</taxon>
        <taxon>Pleosporales</taxon>
        <taxon>Pleosporineae</taxon>
        <taxon>Pleosporaceae</taxon>
        <taxon>Pyrenophora</taxon>
    </lineage>
</organism>
<reference evidence="3" key="1">
    <citation type="journal article" date="2022" name="Microb. Genom.">
        <title>A global pangenome for the wheat fungal pathogen Pyrenophora tritici-repentis and prediction of effector protein structural homology.</title>
        <authorList>
            <person name="Moolhuijzen P.M."/>
            <person name="See P.T."/>
            <person name="Shi G."/>
            <person name="Powell H.R."/>
            <person name="Cockram J."/>
            <person name="Jorgensen L.N."/>
            <person name="Benslimane H."/>
            <person name="Strelkov S.E."/>
            <person name="Turner J."/>
            <person name="Liu Z."/>
            <person name="Moffat C.S."/>
        </authorList>
    </citation>
    <scope>NUCLEOTIDE SEQUENCE [LARGE SCALE GENOMIC DNA]</scope>
</reference>
<dbReference type="Proteomes" id="UP000249757">
    <property type="component" value="Unassembled WGS sequence"/>
</dbReference>
<accession>A0A922NSH3</accession>
<protein>
    <submittedName>
        <fullName evidence="2">Uncharacterized protein</fullName>
    </submittedName>
</protein>